<sequence length="362" mass="39916">MLRESDERLAAWRQLLQAAKPSEGRWQPPSPFLHVLPQEPPPPLRDCLEGAVATLPPTERAVTFLRFANGLTPDELAVLLDTTPLLIAVIEQGAIERLADALQVEPAAAAAFLAWWGTQQTPPAATPLRSPACPSLNRLYEALLRWGWTDEERRHVADCPSCHAALAKARSTLWHPSVDLLWRHVTDSPLTEEDRQDIAFHLQTDRCRRCTLLVTWVLRPLAQLWGAVPTAVAITPHPVALSATGFASYQPRHTAPVADAYHLREAKSAIAAVQVQEGNFTARLQWRADGWVASAEARGVPAETVVRFLWVAADGCRQVQRDAPLVPAYGDWCVAETVLATDKDDLGEGFFVAFLLPSKAER</sequence>
<accession>A0A2H5XEK9</accession>
<dbReference type="Gene3D" id="1.10.10.10">
    <property type="entry name" value="Winged helix-like DNA-binding domain superfamily/Winged helix DNA-binding domain"/>
    <property type="match status" value="1"/>
</dbReference>
<reference evidence="2" key="1">
    <citation type="submission" date="2017-09" db="EMBL/GenBank/DDBJ databases">
        <title>Metaegenomics of thermophilic ammonia-oxidizing enrichment culture.</title>
        <authorList>
            <person name="Kato S."/>
            <person name="Suzuki K."/>
        </authorList>
    </citation>
    <scope>NUCLEOTIDE SEQUENCE [LARGE SCALE GENOMIC DNA]</scope>
</reference>
<dbReference type="InterPro" id="IPR036388">
    <property type="entry name" value="WH-like_DNA-bd_sf"/>
</dbReference>
<dbReference type="AlphaFoldDB" id="A0A2H5XEK9"/>
<proteinExistence type="predicted"/>
<name>A0A2H5XEK9_9BACT</name>
<dbReference type="Proteomes" id="UP000236173">
    <property type="component" value="Unassembled WGS sequence"/>
</dbReference>
<dbReference type="EMBL" id="BEHT01000032">
    <property type="protein sequence ID" value="GBC99623.1"/>
    <property type="molecule type" value="Genomic_DNA"/>
</dbReference>
<evidence type="ECO:0000313" key="2">
    <source>
        <dbReference type="Proteomes" id="UP000236173"/>
    </source>
</evidence>
<comment type="caution">
    <text evidence="1">The sequence shown here is derived from an EMBL/GenBank/DDBJ whole genome shotgun (WGS) entry which is preliminary data.</text>
</comment>
<gene>
    <name evidence="1" type="ORF">HRbin17_02152</name>
</gene>
<organism evidence="1 2">
    <name type="scientific">Candidatus Fervidibacter japonicus</name>
    <dbReference type="NCBI Taxonomy" id="2035412"/>
    <lineage>
        <taxon>Bacteria</taxon>
        <taxon>Candidatus Fervidibacterota</taxon>
        <taxon>Candidatus Fervidibacter</taxon>
    </lineage>
</organism>
<dbReference type="SUPFAM" id="SSF88659">
    <property type="entry name" value="Sigma3 and sigma4 domains of RNA polymerase sigma factors"/>
    <property type="match status" value="1"/>
</dbReference>
<dbReference type="InterPro" id="IPR013324">
    <property type="entry name" value="RNA_pol_sigma_r3/r4-like"/>
</dbReference>
<protein>
    <submittedName>
        <fullName evidence="1">Uncharacterized protein</fullName>
    </submittedName>
</protein>
<evidence type="ECO:0000313" key="1">
    <source>
        <dbReference type="EMBL" id="GBC99623.1"/>
    </source>
</evidence>